<reference evidence="1 2" key="1">
    <citation type="submission" date="2021-11" db="EMBL/GenBank/DDBJ databases">
        <authorList>
            <person name="Islam A."/>
            <person name="Islam S."/>
            <person name="Flora M.S."/>
            <person name="Rahman M."/>
            <person name="Ziaur R.M."/>
            <person name="Epstein J.H."/>
            <person name="Hassan M."/>
            <person name="Klassen M."/>
            <person name="Woodard K."/>
            <person name="Webb A."/>
            <person name="Webby R.J."/>
            <person name="El Zowalaty M.E."/>
        </authorList>
    </citation>
    <scope>NUCLEOTIDE SEQUENCE [LARGE SCALE GENOMIC DNA]</scope>
    <source>
        <strain evidence="1">Pbs1</strain>
    </source>
</reference>
<evidence type="ECO:0000313" key="1">
    <source>
        <dbReference type="EMBL" id="CAH0518220.1"/>
    </source>
</evidence>
<gene>
    <name evidence="1" type="ORF">PBS001_LOCUS4798</name>
</gene>
<accession>A0ABN8CYP8</accession>
<name>A0ABN8CYP8_9STRA</name>
<dbReference type="Proteomes" id="UP001158986">
    <property type="component" value="Unassembled WGS sequence"/>
</dbReference>
<comment type="caution">
    <text evidence="1">The sequence shown here is derived from an EMBL/GenBank/DDBJ whole genome shotgun (WGS) entry which is preliminary data.</text>
</comment>
<proteinExistence type="predicted"/>
<evidence type="ECO:0000313" key="2">
    <source>
        <dbReference type="Proteomes" id="UP001158986"/>
    </source>
</evidence>
<sequence length="80" mass="8780">MIQDLHNRELTSFSSSQLGVYCSSNNQVAFDCDHGFIVKSSWNPGMSYSKSTKASHIHQVHKLQFLAKIAGIIPASTSPV</sequence>
<dbReference type="EMBL" id="CAKLCB010000258">
    <property type="protein sequence ID" value="CAH0518220.1"/>
    <property type="molecule type" value="Genomic_DNA"/>
</dbReference>
<organism evidence="1 2">
    <name type="scientific">Peronospora belbahrii</name>
    <dbReference type="NCBI Taxonomy" id="622444"/>
    <lineage>
        <taxon>Eukaryota</taxon>
        <taxon>Sar</taxon>
        <taxon>Stramenopiles</taxon>
        <taxon>Oomycota</taxon>
        <taxon>Peronosporomycetes</taxon>
        <taxon>Peronosporales</taxon>
        <taxon>Peronosporaceae</taxon>
        <taxon>Peronospora</taxon>
    </lineage>
</organism>
<keyword evidence="2" id="KW-1185">Reference proteome</keyword>
<protein>
    <submittedName>
        <fullName evidence="1">Uncharacterized protein</fullName>
    </submittedName>
</protein>